<organism evidence="1 2">
    <name type="scientific">Rhodopirellula baltica (strain DSM 10527 / NCIMB 13988 / SH1)</name>
    <dbReference type="NCBI Taxonomy" id="243090"/>
    <lineage>
        <taxon>Bacteria</taxon>
        <taxon>Pseudomonadati</taxon>
        <taxon>Planctomycetota</taxon>
        <taxon>Planctomycetia</taxon>
        <taxon>Pirellulales</taxon>
        <taxon>Pirellulaceae</taxon>
        <taxon>Rhodopirellula</taxon>
    </lineage>
</organism>
<evidence type="ECO:0000313" key="2">
    <source>
        <dbReference type="Proteomes" id="UP000001025"/>
    </source>
</evidence>
<sequence length="61" mass="6826">MGPISRVDIAAATKSVPGSFQLGMVGSSQHRFPFWQFPIAGFIRKRAVYVVSVGELWRFLQ</sequence>
<dbReference type="EnsemblBacteria" id="CAD72513">
    <property type="protein sequence ID" value="CAD72513"/>
    <property type="gene ID" value="RB2258"/>
</dbReference>
<dbReference type="EMBL" id="BX294136">
    <property type="protein sequence ID" value="CAD72513.1"/>
    <property type="molecule type" value="Genomic_DNA"/>
</dbReference>
<dbReference type="PATRIC" id="fig|243090.15.peg.1033"/>
<dbReference type="InParanoid" id="Q7UW56"/>
<reference evidence="1 2" key="1">
    <citation type="journal article" date="2003" name="Proc. Natl. Acad. Sci. U.S.A.">
        <title>Complete genome sequence of the marine planctomycete Pirellula sp. strain 1.</title>
        <authorList>
            <person name="Gloeckner F.O."/>
            <person name="Kube M."/>
            <person name="Bauer M."/>
            <person name="Teeling H."/>
            <person name="Lombardot T."/>
            <person name="Ludwig W."/>
            <person name="Gade D."/>
            <person name="Beck A."/>
            <person name="Borzym K."/>
            <person name="Heitmann K."/>
            <person name="Rabus R."/>
            <person name="Schlesner H."/>
            <person name="Amann R."/>
            <person name="Reinhardt R."/>
        </authorList>
    </citation>
    <scope>NUCLEOTIDE SEQUENCE [LARGE SCALE GENOMIC DNA]</scope>
    <source>
        <strain evidence="2">DSM 10527 / NCIMB 13988 / SH1</strain>
    </source>
</reference>
<accession>Q7UW56</accession>
<dbReference type="HOGENOM" id="CLU_2919701_0_0_0"/>
<dbReference type="KEGG" id="rba:RB2258"/>
<dbReference type="Proteomes" id="UP000001025">
    <property type="component" value="Chromosome"/>
</dbReference>
<gene>
    <name evidence="1" type="ordered locus">RB2258</name>
</gene>
<protein>
    <submittedName>
        <fullName evidence="1">Uncharacterized protein</fullName>
    </submittedName>
</protein>
<evidence type="ECO:0000313" key="1">
    <source>
        <dbReference type="EMBL" id="CAD72513.1"/>
    </source>
</evidence>
<keyword evidence="2" id="KW-1185">Reference proteome</keyword>
<dbReference type="STRING" id="243090.RB2258"/>
<proteinExistence type="predicted"/>
<name>Q7UW56_RHOBA</name>
<dbReference type="AlphaFoldDB" id="Q7UW56"/>